<keyword evidence="2" id="KW-0418">Kinase</keyword>
<dbReference type="SUPFAM" id="SSF55781">
    <property type="entry name" value="GAF domain-like"/>
    <property type="match status" value="1"/>
</dbReference>
<evidence type="ECO:0000313" key="2">
    <source>
        <dbReference type="EMBL" id="PMS23020.1"/>
    </source>
</evidence>
<dbReference type="Proteomes" id="UP000235616">
    <property type="component" value="Unassembled WGS sequence"/>
</dbReference>
<feature type="domain" description="GAF" evidence="1">
    <location>
        <begin position="244"/>
        <end position="385"/>
    </location>
</feature>
<dbReference type="PANTHER" id="PTHR43102">
    <property type="entry name" value="SLR1143 PROTEIN"/>
    <property type="match status" value="1"/>
</dbReference>
<name>A0A2N7W0U5_9BURK</name>
<dbReference type="EMBL" id="PNYA01000002">
    <property type="protein sequence ID" value="PMS23020.1"/>
    <property type="molecule type" value="Genomic_DNA"/>
</dbReference>
<sequence length="393" mass="43419">MRLRYTTFRFCRFGDKKETPVEDPVLTTHEAARLLGVSVRTAQNWIESDILDAWKTPGGHRRVRESAVLELRDRLAQGAARECPRVSVLLLAGSEVADCCHEKLSAIQGVTIERTADTLSSLVAVGRLLPTVCVLEVLAGAWDRGAMVGHLLNDPSLEHMRVVAVCDSIGRGYLQAFIAHPRLCLVAHESASAADDVAHLVRTPFLEDSAAAAECDLPELPYPLPPNEPGRLSAVRRAGLVDTRYEAEFDEIAEFAARTLHAPICLISLLTQDRQWFKAHFGLEARQTPRAWAFCNYTIANDFFAVHDAREDERFQRNPLVVGPPHIRFYAGAALRDVEGFALGSLCVIDRSPRVLDAQEQGTLRLLAGLLTDRINLAITTRQLHSRRPGAAV</sequence>
<evidence type="ECO:0000259" key="1">
    <source>
        <dbReference type="SMART" id="SM00065"/>
    </source>
</evidence>
<dbReference type="GO" id="GO:0016301">
    <property type="term" value="F:kinase activity"/>
    <property type="evidence" value="ECO:0007669"/>
    <property type="project" value="UniProtKB-KW"/>
</dbReference>
<dbReference type="GO" id="GO:0003677">
    <property type="term" value="F:DNA binding"/>
    <property type="evidence" value="ECO:0007669"/>
    <property type="project" value="InterPro"/>
</dbReference>
<reference evidence="2 3" key="1">
    <citation type="submission" date="2018-01" db="EMBL/GenBank/DDBJ databases">
        <title>Whole genome analyses suggest that Burkholderia sensu lato contains two further novel genera in the rhizoxinica-symbiotica group Mycetohabitans gen. nov., and Trinickia gen. nov.: implications for the evolution of diazotrophy and nodulation in the Burkholderiaceae.</title>
        <authorList>
            <person name="Estrada-de los Santos P."/>
            <person name="Palmer M."/>
            <person name="Chavez-Ramirez B."/>
            <person name="Beukes C."/>
            <person name="Steenkamp E.T."/>
            <person name="Hirsch A.M."/>
            <person name="Manyaka P."/>
            <person name="Maluk M."/>
            <person name="Lafos M."/>
            <person name="Crook M."/>
            <person name="Gross E."/>
            <person name="Simon M.F."/>
            <person name="Bueno dos Reis Junior F."/>
            <person name="Poole P.S."/>
            <person name="Venter S.N."/>
            <person name="James E.K."/>
        </authorList>
    </citation>
    <scope>NUCLEOTIDE SEQUENCE [LARGE SCALE GENOMIC DNA]</scope>
    <source>
        <strain evidence="2 3">GIMN1.004</strain>
    </source>
</reference>
<dbReference type="Pfam" id="PF01590">
    <property type="entry name" value="GAF"/>
    <property type="match status" value="1"/>
</dbReference>
<comment type="caution">
    <text evidence="2">The sequence shown here is derived from an EMBL/GenBank/DDBJ whole genome shotgun (WGS) entry which is preliminary data.</text>
</comment>
<dbReference type="PANTHER" id="PTHR43102:SF2">
    <property type="entry name" value="GAF DOMAIN-CONTAINING PROTEIN"/>
    <property type="match status" value="1"/>
</dbReference>
<gene>
    <name evidence="2" type="ORF">C0Z18_02010</name>
</gene>
<dbReference type="SUPFAM" id="SSF46955">
    <property type="entry name" value="Putative DNA-binding domain"/>
    <property type="match status" value="1"/>
</dbReference>
<dbReference type="NCBIfam" id="TIGR01764">
    <property type="entry name" value="excise"/>
    <property type="match status" value="1"/>
</dbReference>
<accession>A0A2N7W0U5</accession>
<protein>
    <submittedName>
        <fullName evidence="2">Histidine kinase</fullName>
    </submittedName>
</protein>
<dbReference type="InterPro" id="IPR003018">
    <property type="entry name" value="GAF"/>
</dbReference>
<dbReference type="Gene3D" id="1.10.1660.10">
    <property type="match status" value="1"/>
</dbReference>
<dbReference type="AlphaFoldDB" id="A0A2N7W0U5"/>
<keyword evidence="3" id="KW-1185">Reference proteome</keyword>
<dbReference type="CDD" id="cd04762">
    <property type="entry name" value="HTH_MerR-trunc"/>
    <property type="match status" value="1"/>
</dbReference>
<dbReference type="Gene3D" id="3.30.450.40">
    <property type="match status" value="1"/>
</dbReference>
<evidence type="ECO:0000313" key="3">
    <source>
        <dbReference type="Proteomes" id="UP000235616"/>
    </source>
</evidence>
<organism evidence="2 3">
    <name type="scientific">Trinickia dabaoshanensis</name>
    <dbReference type="NCBI Taxonomy" id="564714"/>
    <lineage>
        <taxon>Bacteria</taxon>
        <taxon>Pseudomonadati</taxon>
        <taxon>Pseudomonadota</taxon>
        <taxon>Betaproteobacteria</taxon>
        <taxon>Burkholderiales</taxon>
        <taxon>Burkholderiaceae</taxon>
        <taxon>Trinickia</taxon>
    </lineage>
</organism>
<dbReference type="InterPro" id="IPR041657">
    <property type="entry name" value="HTH_17"/>
</dbReference>
<keyword evidence="2" id="KW-0808">Transferase</keyword>
<dbReference type="InterPro" id="IPR010093">
    <property type="entry name" value="SinI_DNA-bd"/>
</dbReference>
<dbReference type="SMART" id="SM00065">
    <property type="entry name" value="GAF"/>
    <property type="match status" value="1"/>
</dbReference>
<dbReference type="InterPro" id="IPR029016">
    <property type="entry name" value="GAF-like_dom_sf"/>
</dbReference>
<dbReference type="InterPro" id="IPR009061">
    <property type="entry name" value="DNA-bd_dom_put_sf"/>
</dbReference>
<dbReference type="Pfam" id="PF12728">
    <property type="entry name" value="HTH_17"/>
    <property type="match status" value="1"/>
</dbReference>
<proteinExistence type="predicted"/>